<evidence type="ECO:0000256" key="3">
    <source>
        <dbReference type="ARBA" id="ARBA00022692"/>
    </source>
</evidence>
<feature type="transmembrane region" description="Helical" evidence="10">
    <location>
        <begin position="29"/>
        <end position="53"/>
    </location>
</feature>
<dbReference type="GO" id="GO:0140114">
    <property type="term" value="P:cellular detoxification of fluoride"/>
    <property type="evidence" value="ECO:0007669"/>
    <property type="project" value="UniProtKB-UniRule"/>
</dbReference>
<keyword evidence="10" id="KW-0479">Metal-binding</keyword>
<evidence type="ECO:0000256" key="4">
    <source>
        <dbReference type="ARBA" id="ARBA00022989"/>
    </source>
</evidence>
<accession>A0A1Q2CVY1</accession>
<protein>
    <recommendedName>
        <fullName evidence="10">Fluoride-specific ion channel FluC</fullName>
    </recommendedName>
</protein>
<name>A0A1Q2CVY1_9ACTN</name>
<evidence type="ECO:0000256" key="8">
    <source>
        <dbReference type="ARBA" id="ARBA00035585"/>
    </source>
</evidence>
<organism evidence="11 12">
    <name type="scientific">Tessaracoccus flavescens</name>
    <dbReference type="NCBI Taxonomy" id="399497"/>
    <lineage>
        <taxon>Bacteria</taxon>
        <taxon>Bacillati</taxon>
        <taxon>Actinomycetota</taxon>
        <taxon>Actinomycetes</taxon>
        <taxon>Propionibacteriales</taxon>
        <taxon>Propionibacteriaceae</taxon>
        <taxon>Tessaracoccus</taxon>
    </lineage>
</organism>
<feature type="transmembrane region" description="Helical" evidence="10">
    <location>
        <begin position="60"/>
        <end position="80"/>
    </location>
</feature>
<evidence type="ECO:0000256" key="2">
    <source>
        <dbReference type="ARBA" id="ARBA00022475"/>
    </source>
</evidence>
<dbReference type="STRING" id="399497.BW733_04785"/>
<reference evidence="11 12" key="1">
    <citation type="journal article" date="2008" name="Int. J. Syst. Evol. Microbiol.">
        <title>Tessaracoccus flavescens sp. nov., isolated from marine sediment.</title>
        <authorList>
            <person name="Lee D.W."/>
            <person name="Lee S.D."/>
        </authorList>
    </citation>
    <scope>NUCLEOTIDE SEQUENCE [LARGE SCALE GENOMIC DNA]</scope>
    <source>
        <strain evidence="11 12">SST-39T</strain>
    </source>
</reference>
<comment type="similarity">
    <text evidence="7 10">Belongs to the fluoride channel Fluc/FEX (TC 1.A.43) family.</text>
</comment>
<evidence type="ECO:0000256" key="5">
    <source>
        <dbReference type="ARBA" id="ARBA00023136"/>
    </source>
</evidence>
<dbReference type="PANTHER" id="PTHR28259:SF1">
    <property type="entry name" value="FLUORIDE EXPORT PROTEIN 1-RELATED"/>
    <property type="match status" value="1"/>
</dbReference>
<keyword evidence="2 10" id="KW-1003">Cell membrane</keyword>
<keyword evidence="10" id="KW-0915">Sodium</keyword>
<evidence type="ECO:0000256" key="9">
    <source>
        <dbReference type="ARBA" id="ARBA00049940"/>
    </source>
</evidence>
<comment type="activity regulation">
    <text evidence="10">Na(+) is not transported, but it plays an essential structural role and its presence is essential for fluoride channel function.</text>
</comment>
<dbReference type="PANTHER" id="PTHR28259">
    <property type="entry name" value="FLUORIDE EXPORT PROTEIN 1-RELATED"/>
    <property type="match status" value="1"/>
</dbReference>
<keyword evidence="4 10" id="KW-1133">Transmembrane helix</keyword>
<dbReference type="Proteomes" id="UP000188235">
    <property type="component" value="Chromosome"/>
</dbReference>
<comment type="catalytic activity">
    <reaction evidence="8">
        <text>fluoride(in) = fluoride(out)</text>
        <dbReference type="Rhea" id="RHEA:76159"/>
        <dbReference type="ChEBI" id="CHEBI:17051"/>
    </reaction>
    <physiologicalReaction direction="left-to-right" evidence="8">
        <dbReference type="Rhea" id="RHEA:76160"/>
    </physiologicalReaction>
</comment>
<proteinExistence type="inferred from homology"/>
<dbReference type="GO" id="GO:0005886">
    <property type="term" value="C:plasma membrane"/>
    <property type="evidence" value="ECO:0007669"/>
    <property type="project" value="UniProtKB-SubCell"/>
</dbReference>
<feature type="transmembrane region" description="Helical" evidence="10">
    <location>
        <begin position="92"/>
        <end position="114"/>
    </location>
</feature>
<comment type="subcellular location">
    <subcellularLocation>
        <location evidence="1 10">Cell membrane</location>
        <topology evidence="1 10">Multi-pass membrane protein</topology>
    </subcellularLocation>
</comment>
<evidence type="ECO:0000313" key="11">
    <source>
        <dbReference type="EMBL" id="AQP50250.1"/>
    </source>
</evidence>
<gene>
    <name evidence="10" type="primary">fluC</name>
    <name evidence="10" type="synonym">crcB</name>
    <name evidence="11" type="ORF">BW733_04785</name>
</gene>
<dbReference type="InterPro" id="IPR003691">
    <property type="entry name" value="FluC"/>
</dbReference>
<dbReference type="RefSeq" id="WP_077348357.1">
    <property type="nucleotide sequence ID" value="NZ_CP019607.1"/>
</dbReference>
<feature type="binding site" evidence="10">
    <location>
        <position position="70"/>
    </location>
    <ligand>
        <name>Na(+)</name>
        <dbReference type="ChEBI" id="CHEBI:29101"/>
        <note>structural</note>
    </ligand>
</feature>
<dbReference type="KEGG" id="tfa:BW733_04785"/>
<keyword evidence="6 10" id="KW-0407">Ion channel</keyword>
<evidence type="ECO:0000256" key="1">
    <source>
        <dbReference type="ARBA" id="ARBA00004651"/>
    </source>
</evidence>
<dbReference type="GO" id="GO:0046872">
    <property type="term" value="F:metal ion binding"/>
    <property type="evidence" value="ECO:0007669"/>
    <property type="project" value="UniProtKB-KW"/>
</dbReference>
<keyword evidence="12" id="KW-1185">Reference proteome</keyword>
<dbReference type="AlphaFoldDB" id="A0A1Q2CVY1"/>
<evidence type="ECO:0000256" key="6">
    <source>
        <dbReference type="ARBA" id="ARBA00023303"/>
    </source>
</evidence>
<comment type="function">
    <text evidence="9 10">Fluoride-specific ion channel. Important for reducing fluoride concentration in the cell, thus reducing its toxicity.</text>
</comment>
<evidence type="ECO:0000256" key="7">
    <source>
        <dbReference type="ARBA" id="ARBA00035120"/>
    </source>
</evidence>
<keyword evidence="10" id="KW-0406">Ion transport</keyword>
<feature type="binding site" evidence="10">
    <location>
        <position position="67"/>
    </location>
    <ligand>
        <name>Na(+)</name>
        <dbReference type="ChEBI" id="CHEBI:29101"/>
        <note>structural</note>
    </ligand>
</feature>
<dbReference type="EMBL" id="CP019607">
    <property type="protein sequence ID" value="AQP50250.1"/>
    <property type="molecule type" value="Genomic_DNA"/>
</dbReference>
<keyword evidence="3 10" id="KW-0812">Transmembrane</keyword>
<dbReference type="GO" id="GO:0062054">
    <property type="term" value="F:fluoride channel activity"/>
    <property type="evidence" value="ECO:0007669"/>
    <property type="project" value="UniProtKB-UniRule"/>
</dbReference>
<evidence type="ECO:0000313" key="12">
    <source>
        <dbReference type="Proteomes" id="UP000188235"/>
    </source>
</evidence>
<dbReference type="HAMAP" id="MF_00454">
    <property type="entry name" value="FluC"/>
    <property type="match status" value="1"/>
</dbReference>
<evidence type="ECO:0000256" key="10">
    <source>
        <dbReference type="HAMAP-Rule" id="MF_00454"/>
    </source>
</evidence>
<keyword evidence="10" id="KW-0813">Transport</keyword>
<dbReference type="Pfam" id="PF02537">
    <property type="entry name" value="CRCB"/>
    <property type="match status" value="1"/>
</dbReference>
<keyword evidence="5 10" id="KW-0472">Membrane</keyword>
<sequence>MLTALLACLAGGLGAVARALVDEAVTRRFPAWISTLLINLSGSLALGVASVIATDDALTVFGTGFCGGFTTFSSACWQAARELGLRRVRTGVLYAMATVAGCLAAAWVGVQVGASLA</sequence>